<dbReference type="PANTHER" id="PTHR42878">
    <property type="entry name" value="TWO-COMPONENT HISTIDINE KINASE"/>
    <property type="match status" value="1"/>
</dbReference>
<dbReference type="SUPFAM" id="SSF55785">
    <property type="entry name" value="PYP-like sensor domain (PAS domain)"/>
    <property type="match status" value="1"/>
</dbReference>
<comment type="catalytic activity">
    <reaction evidence="1">
        <text>ATP + protein L-histidine = ADP + protein N-phospho-L-histidine.</text>
        <dbReference type="EC" id="2.7.13.3"/>
    </reaction>
</comment>
<dbReference type="InterPro" id="IPR036890">
    <property type="entry name" value="HATPase_C_sf"/>
</dbReference>
<evidence type="ECO:0000256" key="4">
    <source>
        <dbReference type="ARBA" id="ARBA00022553"/>
    </source>
</evidence>
<dbReference type="Gene3D" id="3.30.565.10">
    <property type="entry name" value="Histidine kinase-like ATPase, C-terminal domain"/>
    <property type="match status" value="1"/>
</dbReference>
<accession>A0A4R6YV37</accession>
<dbReference type="AlphaFoldDB" id="A0A4R6YV37"/>
<evidence type="ECO:0000256" key="2">
    <source>
        <dbReference type="ARBA" id="ARBA00004141"/>
    </source>
</evidence>
<keyword evidence="12 13" id="KW-0472">Membrane</keyword>
<evidence type="ECO:0000259" key="14">
    <source>
        <dbReference type="PROSITE" id="PS50109"/>
    </source>
</evidence>
<evidence type="ECO:0000256" key="10">
    <source>
        <dbReference type="ARBA" id="ARBA00022989"/>
    </source>
</evidence>
<comment type="caution">
    <text evidence="17">The sequence shown here is derived from an EMBL/GenBank/DDBJ whole genome shotgun (WGS) entry which is preliminary data.</text>
</comment>
<dbReference type="PIRSF" id="PIRSF037532">
    <property type="entry name" value="STHK_NtrY"/>
    <property type="match status" value="1"/>
</dbReference>
<evidence type="ECO:0000259" key="16">
    <source>
        <dbReference type="PROSITE" id="PS50885"/>
    </source>
</evidence>
<evidence type="ECO:0000259" key="15">
    <source>
        <dbReference type="PROSITE" id="PS50112"/>
    </source>
</evidence>
<dbReference type="PROSITE" id="PS50885">
    <property type="entry name" value="HAMP"/>
    <property type="match status" value="1"/>
</dbReference>
<dbReference type="RefSeq" id="WP_133819343.1">
    <property type="nucleotide sequence ID" value="NZ_SNZH01000008.1"/>
</dbReference>
<dbReference type="SUPFAM" id="SSF47384">
    <property type="entry name" value="Homodimeric domain of signal transducing histidine kinase"/>
    <property type="match status" value="1"/>
</dbReference>
<dbReference type="InterPro" id="IPR000014">
    <property type="entry name" value="PAS"/>
</dbReference>
<keyword evidence="18" id="KW-1185">Reference proteome</keyword>
<evidence type="ECO:0000256" key="9">
    <source>
        <dbReference type="ARBA" id="ARBA00022840"/>
    </source>
</evidence>
<evidence type="ECO:0000256" key="13">
    <source>
        <dbReference type="SAM" id="Phobius"/>
    </source>
</evidence>
<dbReference type="Pfam" id="PF00672">
    <property type="entry name" value="HAMP"/>
    <property type="match status" value="1"/>
</dbReference>
<reference evidence="17 18" key="1">
    <citation type="submission" date="2019-03" db="EMBL/GenBank/DDBJ databases">
        <title>Genomic Encyclopedia of Type Strains, Phase IV (KMG-IV): sequencing the most valuable type-strain genomes for metagenomic binning, comparative biology and taxonomic classification.</title>
        <authorList>
            <person name="Goeker M."/>
        </authorList>
    </citation>
    <scope>NUCLEOTIDE SEQUENCE [LARGE SCALE GENOMIC DNA]</scope>
    <source>
        <strain evidence="17 18">DSM 21667</strain>
    </source>
</reference>
<dbReference type="OrthoDB" id="1931120at2"/>
<dbReference type="InterPro" id="IPR005467">
    <property type="entry name" value="His_kinase_dom"/>
</dbReference>
<evidence type="ECO:0000256" key="5">
    <source>
        <dbReference type="ARBA" id="ARBA00022679"/>
    </source>
</evidence>
<evidence type="ECO:0000256" key="1">
    <source>
        <dbReference type="ARBA" id="ARBA00000085"/>
    </source>
</evidence>
<evidence type="ECO:0000256" key="8">
    <source>
        <dbReference type="ARBA" id="ARBA00022777"/>
    </source>
</evidence>
<dbReference type="InterPro" id="IPR003594">
    <property type="entry name" value="HATPase_dom"/>
</dbReference>
<dbReference type="GO" id="GO:0030295">
    <property type="term" value="F:protein kinase activator activity"/>
    <property type="evidence" value="ECO:0007669"/>
    <property type="project" value="TreeGrafter"/>
</dbReference>
<evidence type="ECO:0000256" key="12">
    <source>
        <dbReference type="ARBA" id="ARBA00023136"/>
    </source>
</evidence>
<dbReference type="SMART" id="SM00304">
    <property type="entry name" value="HAMP"/>
    <property type="match status" value="1"/>
</dbReference>
<dbReference type="InterPro" id="IPR003660">
    <property type="entry name" value="HAMP_dom"/>
</dbReference>
<feature type="transmembrane region" description="Helical" evidence="13">
    <location>
        <begin position="45"/>
        <end position="69"/>
    </location>
</feature>
<keyword evidence="9" id="KW-0067">ATP-binding</keyword>
<evidence type="ECO:0000256" key="11">
    <source>
        <dbReference type="ARBA" id="ARBA00023012"/>
    </source>
</evidence>
<dbReference type="GO" id="GO:0005524">
    <property type="term" value="F:ATP binding"/>
    <property type="evidence" value="ECO:0007669"/>
    <property type="project" value="UniProtKB-KW"/>
</dbReference>
<dbReference type="PROSITE" id="PS50112">
    <property type="entry name" value="PAS"/>
    <property type="match status" value="1"/>
</dbReference>
<dbReference type="InterPro" id="IPR036097">
    <property type="entry name" value="HisK_dim/P_sf"/>
</dbReference>
<dbReference type="Proteomes" id="UP000295293">
    <property type="component" value="Unassembled WGS sequence"/>
</dbReference>
<dbReference type="GO" id="GO:0016020">
    <property type="term" value="C:membrane"/>
    <property type="evidence" value="ECO:0007669"/>
    <property type="project" value="UniProtKB-SubCell"/>
</dbReference>
<dbReference type="SMART" id="SM00387">
    <property type="entry name" value="HATPase_c"/>
    <property type="match status" value="1"/>
</dbReference>
<keyword evidence="11" id="KW-0902">Two-component regulatory system</keyword>
<sequence length="722" mass="79753">MAWYSGGLTWFTRRLLPTLAVLALLVCALLLAGDAASGSNRLGRLYPWMLLFASAALVTLIVVIVLRLLRLVADARREVPGARLTRRLLFMLMLLAVPPVLVVYGFALNFLNATIDAWFNVRLEQSLDDALEIGRLYVDERLRISQDASGRLAAALEGRDDGDMQAQLDDIIDEVGAIQLTVFGDNATVIATASSDPRFLNPVYPDAGTLMRLSGGGSYAAAEPVGEQLVLRVLLRFGVAGATPRLLQTLFPLPQRLRPLTQRVEAAAFDFRRLKFLRSSLKLTFSLVLTFVLLLSVLFALLTAFGVARRLVAPIGRLAAATRAVSAGRYDTPLPVASRDELGFLLNSFNQMQRELERAGARAQRSTQESEAQRAYLRAVLEHLSAGVLGVDRDGVLRTANRAADTILGVPLSRQLGQPLSLLRQAHPGLAPLIDPLLRHVRENARDWREEVVLEGENERRVLLLHGMELVSGGPDPEQSGYVAVFDDLTLLNRAQRDAAWAEVARRLAHEVKNPLTPIQLAAERLRRRFIGRLPPDDTELMDRATRTIVNQVEALKALVNAFGDYARPPQLSTRPLALHALIGEVLDLYENDQRLQLTRRFAEEELMVRADTGRLRQLLHNLLKNALEAIGDQAKPRIEVVTARVRDGAREWAELVIADNGPGLPESFGERWYEPYTSSKSRGTGLGLAVVKKIVEEHGGSIRADNRPEGGASFRLRLPLD</sequence>
<feature type="transmembrane region" description="Helical" evidence="13">
    <location>
        <begin position="283"/>
        <end position="308"/>
    </location>
</feature>
<evidence type="ECO:0000313" key="17">
    <source>
        <dbReference type="EMBL" id="TDR42523.1"/>
    </source>
</evidence>
<feature type="domain" description="PAS" evidence="15">
    <location>
        <begin position="373"/>
        <end position="445"/>
    </location>
</feature>
<dbReference type="GO" id="GO:0000155">
    <property type="term" value="F:phosphorelay sensor kinase activity"/>
    <property type="evidence" value="ECO:0007669"/>
    <property type="project" value="InterPro"/>
</dbReference>
<keyword evidence="6 13" id="KW-0812">Transmembrane</keyword>
<dbReference type="InterPro" id="IPR035965">
    <property type="entry name" value="PAS-like_dom_sf"/>
</dbReference>
<dbReference type="CDD" id="cd00130">
    <property type="entry name" value="PAS"/>
    <property type="match status" value="1"/>
</dbReference>
<dbReference type="Pfam" id="PF00512">
    <property type="entry name" value="HisKA"/>
    <property type="match status" value="1"/>
</dbReference>
<dbReference type="Pfam" id="PF08448">
    <property type="entry name" value="PAS_4"/>
    <property type="match status" value="1"/>
</dbReference>
<comment type="subcellular location">
    <subcellularLocation>
        <location evidence="2">Membrane</location>
        <topology evidence="2">Multi-pass membrane protein</topology>
    </subcellularLocation>
</comment>
<dbReference type="GO" id="GO:0000156">
    <property type="term" value="F:phosphorelay response regulator activity"/>
    <property type="evidence" value="ECO:0007669"/>
    <property type="project" value="TreeGrafter"/>
</dbReference>
<protein>
    <recommendedName>
        <fullName evidence="3">histidine kinase</fullName>
        <ecNumber evidence="3">2.7.13.3</ecNumber>
    </recommendedName>
</protein>
<gene>
    <name evidence="17" type="ORF">DFR29_108107</name>
</gene>
<dbReference type="CDD" id="cd00082">
    <property type="entry name" value="HisKA"/>
    <property type="match status" value="1"/>
</dbReference>
<dbReference type="InterPro" id="IPR013656">
    <property type="entry name" value="PAS_4"/>
</dbReference>
<dbReference type="InterPro" id="IPR003661">
    <property type="entry name" value="HisK_dim/P_dom"/>
</dbReference>
<dbReference type="Pfam" id="PF02518">
    <property type="entry name" value="HATPase_c"/>
    <property type="match status" value="1"/>
</dbReference>
<dbReference type="EC" id="2.7.13.3" evidence="3"/>
<name>A0A4R6YV37_9GAMM</name>
<feature type="domain" description="Histidine kinase" evidence="14">
    <location>
        <begin position="507"/>
        <end position="722"/>
    </location>
</feature>
<feature type="transmembrane region" description="Helical" evidence="13">
    <location>
        <begin position="89"/>
        <end position="111"/>
    </location>
</feature>
<dbReference type="GO" id="GO:0007234">
    <property type="term" value="P:osmosensory signaling via phosphorelay pathway"/>
    <property type="evidence" value="ECO:0007669"/>
    <property type="project" value="TreeGrafter"/>
</dbReference>
<dbReference type="SUPFAM" id="SSF55874">
    <property type="entry name" value="ATPase domain of HSP90 chaperone/DNA topoisomerase II/histidine kinase"/>
    <property type="match status" value="1"/>
</dbReference>
<evidence type="ECO:0000256" key="3">
    <source>
        <dbReference type="ARBA" id="ARBA00012438"/>
    </source>
</evidence>
<dbReference type="SMART" id="SM00091">
    <property type="entry name" value="PAS"/>
    <property type="match status" value="1"/>
</dbReference>
<feature type="domain" description="HAMP" evidence="16">
    <location>
        <begin position="309"/>
        <end position="361"/>
    </location>
</feature>
<dbReference type="PANTHER" id="PTHR42878:SF7">
    <property type="entry name" value="SENSOR HISTIDINE KINASE GLRK"/>
    <property type="match status" value="1"/>
</dbReference>
<dbReference type="PRINTS" id="PR00344">
    <property type="entry name" value="BCTRLSENSOR"/>
</dbReference>
<dbReference type="Gene3D" id="3.30.450.20">
    <property type="entry name" value="PAS domain"/>
    <property type="match status" value="1"/>
</dbReference>
<evidence type="ECO:0000256" key="6">
    <source>
        <dbReference type="ARBA" id="ARBA00022692"/>
    </source>
</evidence>
<dbReference type="EMBL" id="SNZH01000008">
    <property type="protein sequence ID" value="TDR42523.1"/>
    <property type="molecule type" value="Genomic_DNA"/>
</dbReference>
<dbReference type="InterPro" id="IPR004358">
    <property type="entry name" value="Sig_transdc_His_kin-like_C"/>
</dbReference>
<proteinExistence type="predicted"/>
<dbReference type="InterPro" id="IPR050351">
    <property type="entry name" value="BphY/WalK/GraS-like"/>
</dbReference>
<keyword evidence="7" id="KW-0547">Nucleotide-binding</keyword>
<keyword evidence="10 13" id="KW-1133">Transmembrane helix</keyword>
<evidence type="ECO:0000313" key="18">
    <source>
        <dbReference type="Proteomes" id="UP000295293"/>
    </source>
</evidence>
<dbReference type="Gene3D" id="6.10.340.10">
    <property type="match status" value="1"/>
</dbReference>
<keyword evidence="5" id="KW-0808">Transferase</keyword>
<organism evidence="17 18">
    <name type="scientific">Tahibacter aquaticus</name>
    <dbReference type="NCBI Taxonomy" id="520092"/>
    <lineage>
        <taxon>Bacteria</taxon>
        <taxon>Pseudomonadati</taxon>
        <taxon>Pseudomonadota</taxon>
        <taxon>Gammaproteobacteria</taxon>
        <taxon>Lysobacterales</taxon>
        <taxon>Rhodanobacteraceae</taxon>
        <taxon>Tahibacter</taxon>
    </lineage>
</organism>
<dbReference type="CDD" id="cd06225">
    <property type="entry name" value="HAMP"/>
    <property type="match status" value="1"/>
</dbReference>
<keyword evidence="4" id="KW-0597">Phosphoprotein</keyword>
<evidence type="ECO:0000256" key="7">
    <source>
        <dbReference type="ARBA" id="ARBA00022741"/>
    </source>
</evidence>
<dbReference type="InterPro" id="IPR017232">
    <property type="entry name" value="NtrY"/>
</dbReference>
<keyword evidence="8 17" id="KW-0418">Kinase</keyword>
<dbReference type="SUPFAM" id="SSF158472">
    <property type="entry name" value="HAMP domain-like"/>
    <property type="match status" value="1"/>
</dbReference>
<dbReference type="Gene3D" id="1.10.287.130">
    <property type="match status" value="1"/>
</dbReference>
<dbReference type="PROSITE" id="PS50109">
    <property type="entry name" value="HIS_KIN"/>
    <property type="match status" value="1"/>
</dbReference>
<dbReference type="SMART" id="SM00388">
    <property type="entry name" value="HisKA"/>
    <property type="match status" value="1"/>
</dbReference>